<dbReference type="InterPro" id="IPR034756">
    <property type="entry name" value="T2SSM_b"/>
</dbReference>
<dbReference type="EMBL" id="CP000463">
    <property type="protein sequence ID" value="ABJ06602.1"/>
    <property type="molecule type" value="Genomic_DNA"/>
</dbReference>
<dbReference type="eggNOG" id="ENOG5030CV1">
    <property type="taxonomic scope" value="Bacteria"/>
</dbReference>
<accession>Q07N82</accession>
<evidence type="ECO:0000313" key="1">
    <source>
        <dbReference type="EMBL" id="ABJ06602.1"/>
    </source>
</evidence>
<dbReference type="HOGENOM" id="CLU_1460220_0_0_5"/>
<reference evidence="1" key="1">
    <citation type="submission" date="2006-09" db="EMBL/GenBank/DDBJ databases">
        <title>Complete sequence of Rhodopseudomonas palustris BisA53.</title>
        <authorList>
            <consortium name="US DOE Joint Genome Institute"/>
            <person name="Copeland A."/>
            <person name="Lucas S."/>
            <person name="Lapidus A."/>
            <person name="Barry K."/>
            <person name="Detter J.C."/>
            <person name="Glavina del Rio T."/>
            <person name="Hammon N."/>
            <person name="Israni S."/>
            <person name="Dalin E."/>
            <person name="Tice H."/>
            <person name="Pitluck S."/>
            <person name="Chain P."/>
            <person name="Malfatti S."/>
            <person name="Shin M."/>
            <person name="Vergez L."/>
            <person name="Schmutz J."/>
            <person name="Larimer F."/>
            <person name="Land M."/>
            <person name="Hauser L."/>
            <person name="Pelletier D.A."/>
            <person name="Kyrpides N."/>
            <person name="Kim E."/>
            <person name="Harwood C.S."/>
            <person name="Oda Y."/>
            <person name="Richardson P."/>
        </authorList>
    </citation>
    <scope>NUCLEOTIDE SEQUENCE [LARGE SCALE GENOMIC DNA]</scope>
    <source>
        <strain evidence="1">BisA53</strain>
    </source>
</reference>
<protein>
    <recommendedName>
        <fullName evidence="2">General secretion pathway protein GspM</fullName>
    </recommendedName>
</protein>
<sequence length="185" mass="19904">MKIPDFDRRIAAPALCLCTLAGTLFCLIAGEFDLHATGLEYDAKTELLERLSPGGARRAGILSGAASQHDANLFVVAETATTAAAEVDRLVRAIVSKDSSTVLSTQATIEQGDGPASRRIELQATIEGRIEAIQRVLFNLETSAPMMLVDTFTMQPIERGASRKEAQAPLLQATLTLSAYWRRGT</sequence>
<dbReference type="AlphaFoldDB" id="Q07N82"/>
<name>Q07N82_RHOP5</name>
<proteinExistence type="predicted"/>
<organism evidence="1">
    <name type="scientific">Rhodopseudomonas palustris (strain BisA53)</name>
    <dbReference type="NCBI Taxonomy" id="316055"/>
    <lineage>
        <taxon>Bacteria</taxon>
        <taxon>Pseudomonadati</taxon>
        <taxon>Pseudomonadota</taxon>
        <taxon>Alphaproteobacteria</taxon>
        <taxon>Hyphomicrobiales</taxon>
        <taxon>Nitrobacteraceae</taxon>
        <taxon>Rhodopseudomonas</taxon>
    </lineage>
</organism>
<evidence type="ECO:0008006" key="2">
    <source>
        <dbReference type="Google" id="ProtNLM"/>
    </source>
</evidence>
<gene>
    <name evidence="1" type="ordered locus">RPE_2665</name>
</gene>
<dbReference type="NCBIfam" id="NF040576">
    <property type="entry name" value="T2SS_GspM_XpsM"/>
    <property type="match status" value="1"/>
</dbReference>
<dbReference type="STRING" id="316055.RPE_2665"/>
<dbReference type="KEGG" id="rpe:RPE_2665"/>
<dbReference type="Pfam" id="PF10741">
    <property type="entry name" value="T2SSM_b"/>
    <property type="match status" value="1"/>
</dbReference>